<keyword evidence="4" id="KW-1185">Reference proteome</keyword>
<evidence type="ECO:0000313" key="3">
    <source>
        <dbReference type="EMBL" id="TPX10082.1"/>
    </source>
</evidence>
<evidence type="ECO:0000313" key="4">
    <source>
        <dbReference type="Proteomes" id="UP000319257"/>
    </source>
</evidence>
<protein>
    <recommendedName>
        <fullName evidence="2">DUF8021 domain-containing protein</fullName>
    </recommendedName>
</protein>
<evidence type="ECO:0000259" key="2">
    <source>
        <dbReference type="Pfam" id="PF26061"/>
    </source>
</evidence>
<feature type="domain" description="DUF8021" evidence="2">
    <location>
        <begin position="163"/>
        <end position="263"/>
    </location>
</feature>
<name>A0A507AKF6_9PEZI</name>
<evidence type="ECO:0000256" key="1">
    <source>
        <dbReference type="SAM" id="SignalP"/>
    </source>
</evidence>
<dbReference type="EMBL" id="SKBQ01000005">
    <property type="protein sequence ID" value="TPX10082.1"/>
    <property type="molecule type" value="Genomic_DNA"/>
</dbReference>
<dbReference type="OrthoDB" id="3504677at2759"/>
<organism evidence="3 4">
    <name type="scientific">Thyridium curvatum</name>
    <dbReference type="NCBI Taxonomy" id="1093900"/>
    <lineage>
        <taxon>Eukaryota</taxon>
        <taxon>Fungi</taxon>
        <taxon>Dikarya</taxon>
        <taxon>Ascomycota</taxon>
        <taxon>Pezizomycotina</taxon>
        <taxon>Sordariomycetes</taxon>
        <taxon>Sordariomycetidae</taxon>
        <taxon>Thyridiales</taxon>
        <taxon>Thyridiaceae</taxon>
        <taxon>Thyridium</taxon>
    </lineage>
</organism>
<comment type="caution">
    <text evidence="3">The sequence shown here is derived from an EMBL/GenBank/DDBJ whole genome shotgun (WGS) entry which is preliminary data.</text>
</comment>
<accession>A0A507AKF6</accession>
<reference evidence="3 4" key="1">
    <citation type="submission" date="2019-06" db="EMBL/GenBank/DDBJ databases">
        <title>Draft genome sequence of the filamentous fungus Phialemoniopsis curvata isolated from diesel fuel.</title>
        <authorList>
            <person name="Varaljay V.A."/>
            <person name="Lyon W.J."/>
            <person name="Crouch A.L."/>
            <person name="Drake C.E."/>
            <person name="Hollomon J.M."/>
            <person name="Nadeau L.J."/>
            <person name="Nunn H.S."/>
            <person name="Stevenson B.S."/>
            <person name="Bojanowski C.L."/>
            <person name="Crookes-Goodson W.J."/>
        </authorList>
    </citation>
    <scope>NUCLEOTIDE SEQUENCE [LARGE SCALE GENOMIC DNA]</scope>
    <source>
        <strain evidence="3 4">D216</strain>
    </source>
</reference>
<dbReference type="GeneID" id="41968726"/>
<dbReference type="RefSeq" id="XP_030991793.1">
    <property type="nucleotide sequence ID" value="XM_031135340.1"/>
</dbReference>
<dbReference type="AlphaFoldDB" id="A0A507AKF6"/>
<sequence length="285" mass="30997">MLHILLLLLLGTASAAVPDCTRHALNINTKRYIAALATGRHEWLESILTPNTTYSQNLEPAPIAKVTVSATPLTISYHRTTYDTVQCATHTEILVTNPVNPYMIATQLRFDPFAQKLASIDTIVTVPGDLLFNATHALHYYLALAQPEGHGGSSWGIPIAPEKQDSRAVLQSAADAYYDVFSNKSVVVPWGEPCTRLEGGYLDANGTCDMGIPDVTAKTENRRYVIDEDVGSVAVLSNFGILGPDVHEFRIAGGKIFGIRSMTVCKEKDDCGLSPPEGLREEVGW</sequence>
<feature type="chain" id="PRO_5021195060" description="DUF8021 domain-containing protein" evidence="1">
    <location>
        <begin position="16"/>
        <end position="285"/>
    </location>
</feature>
<proteinExistence type="predicted"/>
<gene>
    <name evidence="3" type="ORF">E0L32_001279</name>
</gene>
<dbReference type="InterPro" id="IPR058334">
    <property type="entry name" value="DUF8021"/>
</dbReference>
<dbReference type="Proteomes" id="UP000319257">
    <property type="component" value="Unassembled WGS sequence"/>
</dbReference>
<feature type="signal peptide" evidence="1">
    <location>
        <begin position="1"/>
        <end position="15"/>
    </location>
</feature>
<dbReference type="InParanoid" id="A0A507AKF6"/>
<dbReference type="Pfam" id="PF26061">
    <property type="entry name" value="DUF8021"/>
    <property type="match status" value="1"/>
</dbReference>
<keyword evidence="1" id="KW-0732">Signal</keyword>